<proteinExistence type="inferred from homology"/>
<dbReference type="PANTHER" id="PTHR30344">
    <property type="entry name" value="6-PHOSPHOGLUCONOLACTONASE-RELATED"/>
    <property type="match status" value="1"/>
</dbReference>
<evidence type="ECO:0000313" key="3">
    <source>
        <dbReference type="Proteomes" id="UP001501536"/>
    </source>
</evidence>
<dbReference type="Gene3D" id="2.130.10.10">
    <property type="entry name" value="YVTN repeat-like/Quinoprotein amine dehydrogenase"/>
    <property type="match status" value="1"/>
</dbReference>
<dbReference type="Proteomes" id="UP001501536">
    <property type="component" value="Unassembled WGS sequence"/>
</dbReference>
<dbReference type="Pfam" id="PF10282">
    <property type="entry name" value="Lactonase"/>
    <property type="match status" value="1"/>
</dbReference>
<sequence length="355" mass="36752">MSTPFTATHDLYVAGAGAGVIDRIEFDATTGRLSDPGETYPAAKVRALATATDGRLLYAGQTTDPPVAQAFSRAPAGALAPLATARLGDSTAYIALTADGTALFSASYHGSSVHMLEIDDDGVPVPPPVEAPGVGEKAHSALPSPDGRHLYAASLGSDAVVVYRRSEGRLEEVQRVAAPAGSGPRHSRFDPSGRRLYVLHEMSGLVAVFDRDAESGELTEIQQISSIPDDLGLTPGFAREPGGPTPGPDAIWCADLHFGCGGRFLYTTERSTSTVTGFAVDLASGELAYVGTWGTQQQPRGAAVVSAAGTEHLLVAGEASGTLGAYRLDPATGIPTETDATRTSEGPLWVTPVPR</sequence>
<dbReference type="PANTHER" id="PTHR30344:SF1">
    <property type="entry name" value="6-PHOSPHOGLUCONOLACTONASE"/>
    <property type="match status" value="1"/>
</dbReference>
<name>A0ABP7CR99_9MICC</name>
<accession>A0ABP7CR99</accession>
<organism evidence="2 3">
    <name type="scientific">Zhihengliuella alba</name>
    <dbReference type="NCBI Taxonomy" id="547018"/>
    <lineage>
        <taxon>Bacteria</taxon>
        <taxon>Bacillati</taxon>
        <taxon>Actinomycetota</taxon>
        <taxon>Actinomycetes</taxon>
        <taxon>Micrococcales</taxon>
        <taxon>Micrococcaceae</taxon>
        <taxon>Zhihengliuella</taxon>
    </lineage>
</organism>
<dbReference type="RefSeq" id="WP_344879452.1">
    <property type="nucleotide sequence ID" value="NZ_BAABCJ010000001.1"/>
</dbReference>
<gene>
    <name evidence="2" type="ORF">GCM10022377_04940</name>
</gene>
<protein>
    <submittedName>
        <fullName evidence="2">Beta-propeller fold lactonase family protein</fullName>
    </submittedName>
</protein>
<evidence type="ECO:0000313" key="2">
    <source>
        <dbReference type="EMBL" id="GAA3695063.1"/>
    </source>
</evidence>
<dbReference type="EMBL" id="BAABCJ010000001">
    <property type="protein sequence ID" value="GAA3695063.1"/>
    <property type="molecule type" value="Genomic_DNA"/>
</dbReference>
<dbReference type="InterPro" id="IPR019405">
    <property type="entry name" value="Lactonase_7-beta_prop"/>
</dbReference>
<comment type="caution">
    <text evidence="2">The sequence shown here is derived from an EMBL/GenBank/DDBJ whole genome shotgun (WGS) entry which is preliminary data.</text>
</comment>
<evidence type="ECO:0000256" key="1">
    <source>
        <dbReference type="ARBA" id="ARBA00005564"/>
    </source>
</evidence>
<comment type="similarity">
    <text evidence="1">Belongs to the cycloisomerase 2 family.</text>
</comment>
<dbReference type="InterPro" id="IPR015943">
    <property type="entry name" value="WD40/YVTN_repeat-like_dom_sf"/>
</dbReference>
<keyword evidence="3" id="KW-1185">Reference proteome</keyword>
<reference evidence="3" key="1">
    <citation type="journal article" date="2019" name="Int. J. Syst. Evol. Microbiol.">
        <title>The Global Catalogue of Microorganisms (GCM) 10K type strain sequencing project: providing services to taxonomists for standard genome sequencing and annotation.</title>
        <authorList>
            <consortium name="The Broad Institute Genomics Platform"/>
            <consortium name="The Broad Institute Genome Sequencing Center for Infectious Disease"/>
            <person name="Wu L."/>
            <person name="Ma J."/>
        </authorList>
    </citation>
    <scope>NUCLEOTIDE SEQUENCE [LARGE SCALE GENOMIC DNA]</scope>
    <source>
        <strain evidence="3">JCM 16961</strain>
    </source>
</reference>
<dbReference type="SUPFAM" id="SSF50974">
    <property type="entry name" value="Nitrous oxide reductase, N-terminal domain"/>
    <property type="match status" value="1"/>
</dbReference>
<dbReference type="InterPro" id="IPR011045">
    <property type="entry name" value="N2O_reductase_N"/>
</dbReference>
<dbReference type="InterPro" id="IPR050282">
    <property type="entry name" value="Cycloisomerase_2"/>
</dbReference>